<sequence>MFSKKERGSNAEPAAQKVHISYPYKPFGFLAKVVRLVH</sequence>
<evidence type="ECO:0000313" key="1">
    <source>
        <dbReference type="EMBL" id="AFY02410.1"/>
    </source>
</evidence>
<dbReference type="Proteomes" id="UP000010074">
    <property type="component" value="Chromosome"/>
</dbReference>
<proteinExistence type="predicted"/>
<reference evidence="1 2" key="1">
    <citation type="journal article" date="2012" name="BMC Genomics">
        <title>Genome analysis of a simultaneously predatory and prey-independent, novel Bdellovibrio bacteriovorus from the River Tiber, supports in silico predictions of both ancient and recent lateral gene transfer from diverse bacteria.</title>
        <authorList>
            <person name="Hobley L."/>
            <person name="Lerner T.R."/>
            <person name="Williams L.E."/>
            <person name="Lambert C."/>
            <person name="Till R."/>
            <person name="Milner D.S."/>
            <person name="Basford S.M."/>
            <person name="Capeness M.J."/>
            <person name="Fenton A.K."/>
            <person name="Atterbury R.J."/>
            <person name="Harris M.A."/>
            <person name="Sockett R.E."/>
        </authorList>
    </citation>
    <scope>NUCLEOTIDE SEQUENCE [LARGE SCALE GENOMIC DNA]</scope>
    <source>
        <strain evidence="1 2">Tiberius</strain>
    </source>
</reference>
<gene>
    <name evidence="1" type="ORF">Bdt_2729</name>
</gene>
<dbReference type="PATRIC" id="fig|1069642.3.peg.2699"/>
<dbReference type="EMBL" id="CP002930">
    <property type="protein sequence ID" value="AFY02410.1"/>
    <property type="molecule type" value="Genomic_DNA"/>
</dbReference>
<dbReference type="KEGG" id="bbat:Bdt_2729"/>
<name>K7Z087_BDEBC</name>
<organism evidence="1 2">
    <name type="scientific">Bdellovibrio bacteriovorus str. Tiberius</name>
    <dbReference type="NCBI Taxonomy" id="1069642"/>
    <lineage>
        <taxon>Bacteria</taxon>
        <taxon>Pseudomonadati</taxon>
        <taxon>Bdellovibrionota</taxon>
        <taxon>Bdellovibrionia</taxon>
        <taxon>Bdellovibrionales</taxon>
        <taxon>Pseudobdellovibrionaceae</taxon>
        <taxon>Bdellovibrio</taxon>
    </lineage>
</organism>
<dbReference type="AlphaFoldDB" id="K7Z087"/>
<dbReference type="STRING" id="1069642.Bdt_2729"/>
<protein>
    <submittedName>
        <fullName evidence="1">Uncharacterized protein</fullName>
    </submittedName>
</protein>
<accession>K7Z087</accession>
<evidence type="ECO:0000313" key="2">
    <source>
        <dbReference type="Proteomes" id="UP000010074"/>
    </source>
</evidence>
<dbReference type="HOGENOM" id="CLU_3324999_0_0_7"/>